<feature type="chain" id="PRO_5042995175" description="Antifreeze protein" evidence="1">
    <location>
        <begin position="19"/>
        <end position="137"/>
    </location>
</feature>
<keyword evidence="1" id="KW-0732">Signal</keyword>
<feature type="signal peptide" evidence="1">
    <location>
        <begin position="1"/>
        <end position="18"/>
    </location>
</feature>
<keyword evidence="3" id="KW-1185">Reference proteome</keyword>
<dbReference type="EMBL" id="JAVHNR010000002">
    <property type="protein sequence ID" value="KAK6351317.1"/>
    <property type="molecule type" value="Genomic_DNA"/>
</dbReference>
<organism evidence="2 3">
    <name type="scientific">Orbilia javanica</name>
    <dbReference type="NCBI Taxonomy" id="47235"/>
    <lineage>
        <taxon>Eukaryota</taxon>
        <taxon>Fungi</taxon>
        <taxon>Dikarya</taxon>
        <taxon>Ascomycota</taxon>
        <taxon>Pezizomycotina</taxon>
        <taxon>Orbiliomycetes</taxon>
        <taxon>Orbiliales</taxon>
        <taxon>Orbiliaceae</taxon>
        <taxon>Orbilia</taxon>
    </lineage>
</organism>
<dbReference type="AlphaFoldDB" id="A0AAN8MXP2"/>
<proteinExistence type="predicted"/>
<sequence length="137" mass="14209">MYLKSIILALGAASAVSATQLCVDSCNANNCLRALRATNIATRLSQASADCTRIVDVTYTPPASTITEYAAGPTTTITDLYDKRAVTSVGLPSYASDCASFYHFSSACSCIGVHPTIHTAPKPTVTVTLPAASTTVT</sequence>
<evidence type="ECO:0008006" key="4">
    <source>
        <dbReference type="Google" id="ProtNLM"/>
    </source>
</evidence>
<gene>
    <name evidence="2" type="ORF">TWF718_004481</name>
</gene>
<protein>
    <recommendedName>
        <fullName evidence="4">Antifreeze protein</fullName>
    </recommendedName>
</protein>
<reference evidence="2 3" key="1">
    <citation type="submission" date="2019-10" db="EMBL/GenBank/DDBJ databases">
        <authorList>
            <person name="Palmer J.M."/>
        </authorList>
    </citation>
    <scope>NUCLEOTIDE SEQUENCE [LARGE SCALE GENOMIC DNA]</scope>
    <source>
        <strain evidence="2 3">TWF718</strain>
    </source>
</reference>
<evidence type="ECO:0000313" key="3">
    <source>
        <dbReference type="Proteomes" id="UP001313282"/>
    </source>
</evidence>
<comment type="caution">
    <text evidence="2">The sequence shown here is derived from an EMBL/GenBank/DDBJ whole genome shotgun (WGS) entry which is preliminary data.</text>
</comment>
<name>A0AAN8MXP2_9PEZI</name>
<evidence type="ECO:0000256" key="1">
    <source>
        <dbReference type="SAM" id="SignalP"/>
    </source>
</evidence>
<dbReference type="Proteomes" id="UP001313282">
    <property type="component" value="Unassembled WGS sequence"/>
</dbReference>
<evidence type="ECO:0000313" key="2">
    <source>
        <dbReference type="EMBL" id="KAK6351317.1"/>
    </source>
</evidence>
<accession>A0AAN8MXP2</accession>